<keyword evidence="1" id="KW-1133">Transmembrane helix</keyword>
<organism evidence="2 3">
    <name type="scientific">Paenibacillus elgii</name>
    <dbReference type="NCBI Taxonomy" id="189691"/>
    <lineage>
        <taxon>Bacteria</taxon>
        <taxon>Bacillati</taxon>
        <taxon>Bacillota</taxon>
        <taxon>Bacilli</taxon>
        <taxon>Bacillales</taxon>
        <taxon>Paenibacillaceae</taxon>
        <taxon>Paenibacillus</taxon>
    </lineage>
</organism>
<dbReference type="Proteomes" id="UP000076563">
    <property type="component" value="Unassembled WGS sequence"/>
</dbReference>
<dbReference type="AlphaFoldDB" id="A0A163XNB3"/>
<evidence type="ECO:0000313" key="3">
    <source>
        <dbReference type="Proteomes" id="UP000076563"/>
    </source>
</evidence>
<feature type="transmembrane region" description="Helical" evidence="1">
    <location>
        <begin position="15"/>
        <end position="36"/>
    </location>
</feature>
<protein>
    <submittedName>
        <fullName evidence="2">Uncharacterized protein</fullName>
    </submittedName>
</protein>
<evidence type="ECO:0000256" key="1">
    <source>
        <dbReference type="SAM" id="Phobius"/>
    </source>
</evidence>
<dbReference type="RefSeq" id="WP_063183094.1">
    <property type="nucleotide sequence ID" value="NZ_LQRA01000057.1"/>
</dbReference>
<keyword evidence="1" id="KW-0472">Membrane</keyword>
<gene>
    <name evidence="2" type="ORF">AV654_19540</name>
</gene>
<name>A0A163XNB3_9BACL</name>
<reference evidence="3" key="1">
    <citation type="submission" date="2016-01" db="EMBL/GenBank/DDBJ databases">
        <title>Draft genome of Chromobacterium sp. F49.</title>
        <authorList>
            <person name="Hong K.W."/>
        </authorList>
    </citation>
    <scope>NUCLEOTIDE SEQUENCE [LARGE SCALE GENOMIC DNA]</scope>
    <source>
        <strain evidence="3">M63</strain>
    </source>
</reference>
<dbReference type="EMBL" id="LQRA01000057">
    <property type="protein sequence ID" value="KZE78171.1"/>
    <property type="molecule type" value="Genomic_DNA"/>
</dbReference>
<keyword evidence="1" id="KW-0812">Transmembrane</keyword>
<sequence length="159" mass="18097">MKTIKWLIHDQRGDAGWLIYYSVAIIITISFCFILGDHLAISFIDSRTTEVVDDLNRDVYSLLDVQYTSDTTGFRLTDESKAYNLFADGLRSRLDLSSVGQARINQWKIVNEGDLPYMDGHGRTMMHPGIITDITIPIRTPLLGIVADKRILITTEIYR</sequence>
<evidence type="ECO:0000313" key="2">
    <source>
        <dbReference type="EMBL" id="KZE78171.1"/>
    </source>
</evidence>
<keyword evidence="3" id="KW-1185">Reference proteome</keyword>
<comment type="caution">
    <text evidence="2">The sequence shown here is derived from an EMBL/GenBank/DDBJ whole genome shotgun (WGS) entry which is preliminary data.</text>
</comment>
<proteinExistence type="predicted"/>
<accession>A0A163XNB3</accession>